<name>A0A1W2C736_9RHOB</name>
<reference evidence="1 2" key="1">
    <citation type="submission" date="2017-04" db="EMBL/GenBank/DDBJ databases">
        <authorList>
            <person name="Afonso C.L."/>
            <person name="Miller P.J."/>
            <person name="Scott M.A."/>
            <person name="Spackman E."/>
            <person name="Goraichik I."/>
            <person name="Dimitrov K.M."/>
            <person name="Suarez D.L."/>
            <person name="Swayne D.E."/>
        </authorList>
    </citation>
    <scope>NUCLEOTIDE SEQUENCE [LARGE SCALE GENOMIC DNA]</scope>
    <source>
        <strain evidence="1 2">CGMCC 1.12644</strain>
    </source>
</reference>
<dbReference type="RefSeq" id="WP_084353026.1">
    <property type="nucleotide sequence ID" value="NZ_FWYD01000006.1"/>
</dbReference>
<dbReference type="OrthoDB" id="7861750at2"/>
<gene>
    <name evidence="1" type="ORF">SAMN06295998_106139</name>
</gene>
<dbReference type="Proteomes" id="UP000192330">
    <property type="component" value="Unassembled WGS sequence"/>
</dbReference>
<evidence type="ECO:0000313" key="1">
    <source>
        <dbReference type="EMBL" id="SMC81075.1"/>
    </source>
</evidence>
<dbReference type="EMBL" id="FWYD01000006">
    <property type="protein sequence ID" value="SMC81075.1"/>
    <property type="molecule type" value="Genomic_DNA"/>
</dbReference>
<evidence type="ECO:0000313" key="2">
    <source>
        <dbReference type="Proteomes" id="UP000192330"/>
    </source>
</evidence>
<keyword evidence="2" id="KW-1185">Reference proteome</keyword>
<accession>A0A1W2C736</accession>
<dbReference type="STRING" id="1387277.SAMN06295998_106139"/>
<proteinExistence type="predicted"/>
<organism evidence="1 2">
    <name type="scientific">Primorskyibacter flagellatus</name>
    <dbReference type="NCBI Taxonomy" id="1387277"/>
    <lineage>
        <taxon>Bacteria</taxon>
        <taxon>Pseudomonadati</taxon>
        <taxon>Pseudomonadota</taxon>
        <taxon>Alphaproteobacteria</taxon>
        <taxon>Rhodobacterales</taxon>
        <taxon>Roseobacteraceae</taxon>
        <taxon>Primorskyibacter</taxon>
    </lineage>
</organism>
<sequence length="119" mass="13588">MAPKHQIDLLEFARIVKDGSEITDEEFVDQMRRVLPLDSLKDVTPEESEWLFMAISWLHDYSLLLWEFHQIEVNKGTTFAGHPAIPGSSGPFIENMLTRDGRPDFSQLRDFGLGRGQGN</sequence>
<dbReference type="AlphaFoldDB" id="A0A1W2C736"/>
<protein>
    <submittedName>
        <fullName evidence="1">Uncharacterized protein</fullName>
    </submittedName>
</protein>